<dbReference type="SUPFAM" id="SSF54862">
    <property type="entry name" value="4Fe-4S ferredoxins"/>
    <property type="match status" value="1"/>
</dbReference>
<dbReference type="PROSITE" id="PS00198">
    <property type="entry name" value="4FE4S_FER_1"/>
    <property type="match status" value="1"/>
</dbReference>
<keyword evidence="4" id="KW-0411">Iron-sulfur</keyword>
<dbReference type="GO" id="GO:0046872">
    <property type="term" value="F:metal ion binding"/>
    <property type="evidence" value="ECO:0007669"/>
    <property type="project" value="UniProtKB-KW"/>
</dbReference>
<gene>
    <name evidence="6" type="ORF">SAMN06265379_10444</name>
</gene>
<protein>
    <submittedName>
        <fullName evidence="6">Prokaryotic molybdopterin-containing oxidoreductase family, iron-sulfur binding subunit</fullName>
    </submittedName>
</protein>
<dbReference type="Gene3D" id="3.30.70.20">
    <property type="match status" value="2"/>
</dbReference>
<dbReference type="AlphaFoldDB" id="A0A521CYK1"/>
<name>A0A521CYK1_SACCC</name>
<evidence type="ECO:0000256" key="1">
    <source>
        <dbReference type="ARBA" id="ARBA00022485"/>
    </source>
</evidence>
<sequence length="344" mass="39543">MASPLKAKIDNPLLNKDSEKACAKDSHTEKTDGYQQNLDVNMNRREAFKKLSTGLALGVGVVSSSCSMMASEKLKEKLRLKWKEEFKGNYRLMTDLEKKQTVERLVRLYEMKTGTKISMSSRNANKGVLYGYAFNVSKCQGYMDCVDACIKENNLDRESRMRYIRIHEMKDGKGFNFEEANDEYGHEVPAAGHFYMGTQCFHCDDPPCVKVCPVQATWKEPDGRVVVDYDWCIGCRYCMAACPYDGRRFNWGKPIVPEEEVVREQHYLGNRLRKQGVMEKCTFCTQRSRKGENPACVASCPTGARKFGNLLDATSDIRWILENKKVFRLKEELGTDPKFWYYTD</sequence>
<reference evidence="6 7" key="1">
    <citation type="submission" date="2017-05" db="EMBL/GenBank/DDBJ databases">
        <authorList>
            <person name="Varghese N."/>
            <person name="Submissions S."/>
        </authorList>
    </citation>
    <scope>NUCLEOTIDE SEQUENCE [LARGE SCALE GENOMIC DNA]</scope>
    <source>
        <strain evidence="6 7">DSM 27040</strain>
    </source>
</reference>
<keyword evidence="2" id="KW-0479">Metal-binding</keyword>
<dbReference type="PANTHER" id="PTHR43177">
    <property type="entry name" value="PROTEIN NRFC"/>
    <property type="match status" value="1"/>
</dbReference>
<dbReference type="CDD" id="cd10551">
    <property type="entry name" value="PsrB"/>
    <property type="match status" value="1"/>
</dbReference>
<dbReference type="Pfam" id="PF13247">
    <property type="entry name" value="Fer4_11"/>
    <property type="match status" value="2"/>
</dbReference>
<evidence type="ECO:0000256" key="3">
    <source>
        <dbReference type="ARBA" id="ARBA00023004"/>
    </source>
</evidence>
<keyword evidence="1" id="KW-0004">4Fe-4S</keyword>
<dbReference type="InterPro" id="IPR017896">
    <property type="entry name" value="4Fe4S_Fe-S-bd"/>
</dbReference>
<dbReference type="Proteomes" id="UP000319040">
    <property type="component" value="Unassembled WGS sequence"/>
</dbReference>
<accession>A0A521CYK1</accession>
<dbReference type="EMBL" id="FXTB01000004">
    <property type="protein sequence ID" value="SMO64488.1"/>
    <property type="molecule type" value="Genomic_DNA"/>
</dbReference>
<evidence type="ECO:0000256" key="4">
    <source>
        <dbReference type="ARBA" id="ARBA00023014"/>
    </source>
</evidence>
<evidence type="ECO:0000313" key="7">
    <source>
        <dbReference type="Proteomes" id="UP000319040"/>
    </source>
</evidence>
<evidence type="ECO:0000313" key="6">
    <source>
        <dbReference type="EMBL" id="SMO64488.1"/>
    </source>
</evidence>
<dbReference type="InterPro" id="IPR050954">
    <property type="entry name" value="ET_IronSulfur_Cluster-Binding"/>
</dbReference>
<dbReference type="PANTHER" id="PTHR43177:SF3">
    <property type="entry name" value="PROTEIN NRFC HOMOLOG"/>
    <property type="match status" value="1"/>
</dbReference>
<dbReference type="PROSITE" id="PS51379">
    <property type="entry name" value="4FE4S_FER_2"/>
    <property type="match status" value="1"/>
</dbReference>
<evidence type="ECO:0000259" key="5">
    <source>
        <dbReference type="PROSITE" id="PS51379"/>
    </source>
</evidence>
<keyword evidence="7" id="KW-1185">Reference proteome</keyword>
<keyword evidence="3" id="KW-0408">Iron</keyword>
<evidence type="ECO:0000256" key="2">
    <source>
        <dbReference type="ARBA" id="ARBA00022723"/>
    </source>
</evidence>
<feature type="domain" description="4Fe-4S ferredoxin-type" evidence="5">
    <location>
        <begin position="223"/>
        <end position="252"/>
    </location>
</feature>
<organism evidence="6 7">
    <name type="scientific">Saccharicrinis carchari</name>
    <dbReference type="NCBI Taxonomy" id="1168039"/>
    <lineage>
        <taxon>Bacteria</taxon>
        <taxon>Pseudomonadati</taxon>
        <taxon>Bacteroidota</taxon>
        <taxon>Bacteroidia</taxon>
        <taxon>Marinilabiliales</taxon>
        <taxon>Marinilabiliaceae</taxon>
        <taxon>Saccharicrinis</taxon>
    </lineage>
</organism>
<proteinExistence type="predicted"/>
<dbReference type="InterPro" id="IPR017900">
    <property type="entry name" value="4Fe4S_Fe_S_CS"/>
</dbReference>
<dbReference type="GO" id="GO:0051539">
    <property type="term" value="F:4 iron, 4 sulfur cluster binding"/>
    <property type="evidence" value="ECO:0007669"/>
    <property type="project" value="UniProtKB-KW"/>
</dbReference>